<dbReference type="PANTHER" id="PTHR43124:SF3">
    <property type="entry name" value="CHLORAMPHENICOL EFFLUX PUMP RV0191"/>
    <property type="match status" value="1"/>
</dbReference>
<dbReference type="EMBL" id="AUVB01000053">
    <property type="protein sequence ID" value="KGE03681.1"/>
    <property type="molecule type" value="Genomic_DNA"/>
</dbReference>
<dbReference type="OrthoDB" id="9814303at2"/>
<feature type="domain" description="Major facilitator superfamily (MFS) profile" evidence="7">
    <location>
        <begin position="18"/>
        <end position="413"/>
    </location>
</feature>
<keyword evidence="5 6" id="KW-0472">Membrane</keyword>
<dbReference type="STRING" id="1265313.HRUBRA_01772"/>
<feature type="transmembrane region" description="Helical" evidence="6">
    <location>
        <begin position="55"/>
        <end position="73"/>
    </location>
</feature>
<evidence type="ECO:0000313" key="9">
    <source>
        <dbReference type="Proteomes" id="UP000029640"/>
    </source>
</evidence>
<name>A0A095XVI1_9GAMM</name>
<dbReference type="SUPFAM" id="SSF103473">
    <property type="entry name" value="MFS general substrate transporter"/>
    <property type="match status" value="1"/>
</dbReference>
<dbReference type="PATRIC" id="fig|1265313.6.peg.1752"/>
<organism evidence="8 9">
    <name type="scientific">Pseudohaliea rubra DSM 19751</name>
    <dbReference type="NCBI Taxonomy" id="1265313"/>
    <lineage>
        <taxon>Bacteria</taxon>
        <taxon>Pseudomonadati</taxon>
        <taxon>Pseudomonadota</taxon>
        <taxon>Gammaproteobacteria</taxon>
        <taxon>Cellvibrionales</taxon>
        <taxon>Halieaceae</taxon>
        <taxon>Pseudohaliea</taxon>
    </lineage>
</organism>
<feature type="transmembrane region" description="Helical" evidence="6">
    <location>
        <begin position="309"/>
        <end position="325"/>
    </location>
</feature>
<evidence type="ECO:0000259" key="7">
    <source>
        <dbReference type="PROSITE" id="PS50850"/>
    </source>
</evidence>
<protein>
    <submittedName>
        <fullName evidence="8">Bicyclomycin resistance protein</fullName>
    </submittedName>
</protein>
<dbReference type="PRINTS" id="PR01036">
    <property type="entry name" value="TCRTETB"/>
</dbReference>
<keyword evidence="4 6" id="KW-1133">Transmembrane helix</keyword>
<keyword evidence="9" id="KW-1185">Reference proteome</keyword>
<dbReference type="InterPro" id="IPR011701">
    <property type="entry name" value="MFS"/>
</dbReference>
<dbReference type="Proteomes" id="UP000029640">
    <property type="component" value="Unassembled WGS sequence"/>
</dbReference>
<evidence type="ECO:0000256" key="1">
    <source>
        <dbReference type="ARBA" id="ARBA00004651"/>
    </source>
</evidence>
<dbReference type="HOGENOM" id="CLU_001265_47_5_6"/>
<dbReference type="Gene3D" id="1.20.1720.10">
    <property type="entry name" value="Multidrug resistance protein D"/>
    <property type="match status" value="1"/>
</dbReference>
<dbReference type="GO" id="GO:0022857">
    <property type="term" value="F:transmembrane transporter activity"/>
    <property type="evidence" value="ECO:0007669"/>
    <property type="project" value="InterPro"/>
</dbReference>
<dbReference type="InterPro" id="IPR020846">
    <property type="entry name" value="MFS_dom"/>
</dbReference>
<dbReference type="PANTHER" id="PTHR43124">
    <property type="entry name" value="PURINE EFFLUX PUMP PBUE"/>
    <property type="match status" value="1"/>
</dbReference>
<comment type="caution">
    <text evidence="8">The sequence shown here is derived from an EMBL/GenBank/DDBJ whole genome shotgun (WGS) entry which is preliminary data.</text>
</comment>
<feature type="transmembrane region" description="Helical" evidence="6">
    <location>
        <begin position="345"/>
        <end position="365"/>
    </location>
</feature>
<feature type="transmembrane region" description="Helical" evidence="6">
    <location>
        <begin position="173"/>
        <end position="199"/>
    </location>
</feature>
<evidence type="ECO:0000256" key="6">
    <source>
        <dbReference type="SAM" id="Phobius"/>
    </source>
</evidence>
<feature type="transmembrane region" description="Helical" evidence="6">
    <location>
        <begin position="220"/>
        <end position="241"/>
    </location>
</feature>
<keyword evidence="2" id="KW-1003">Cell membrane</keyword>
<reference evidence="8 9" key="1">
    <citation type="journal article" date="2014" name="Genome Announc.">
        <title>Genome Sequence of Gammaproteobacterial Pseudohaliea rubra Type Strain DSM 19751, Isolated from Coastal Seawater of the Mediterranean Sea.</title>
        <authorList>
            <person name="Spring S."/>
            <person name="Fiebig A."/>
            <person name="Riedel T."/>
            <person name="Goker M."/>
            <person name="Klenk H.P."/>
        </authorList>
    </citation>
    <scope>NUCLEOTIDE SEQUENCE [LARGE SCALE GENOMIC DNA]</scope>
    <source>
        <strain evidence="8 9">DSM 19751</strain>
    </source>
</reference>
<feature type="transmembrane region" description="Helical" evidence="6">
    <location>
        <begin position="143"/>
        <end position="167"/>
    </location>
</feature>
<feature type="transmembrane region" description="Helical" evidence="6">
    <location>
        <begin position="283"/>
        <end position="303"/>
    </location>
</feature>
<accession>A0A095XVI1</accession>
<dbReference type="eggNOG" id="COG0477">
    <property type="taxonomic scope" value="Bacteria"/>
</dbReference>
<dbReference type="PROSITE" id="PS50850">
    <property type="entry name" value="MFS"/>
    <property type="match status" value="1"/>
</dbReference>
<feature type="transmembrane region" description="Helical" evidence="6">
    <location>
        <begin position="253"/>
        <end position="271"/>
    </location>
</feature>
<proteinExistence type="predicted"/>
<feature type="transmembrane region" description="Helical" evidence="6">
    <location>
        <begin position="371"/>
        <end position="393"/>
    </location>
</feature>
<dbReference type="RefSeq" id="WP_052094546.1">
    <property type="nucleotide sequence ID" value="NZ_KN234762.1"/>
</dbReference>
<evidence type="ECO:0000256" key="5">
    <source>
        <dbReference type="ARBA" id="ARBA00023136"/>
    </source>
</evidence>
<evidence type="ECO:0000256" key="4">
    <source>
        <dbReference type="ARBA" id="ARBA00022989"/>
    </source>
</evidence>
<evidence type="ECO:0000313" key="8">
    <source>
        <dbReference type="EMBL" id="KGE03681.1"/>
    </source>
</evidence>
<gene>
    <name evidence="8" type="ORF">HRUBRA_01772</name>
</gene>
<dbReference type="InterPro" id="IPR050189">
    <property type="entry name" value="MFS_Efflux_Transporters"/>
</dbReference>
<feature type="transmembrane region" description="Helical" evidence="6">
    <location>
        <begin position="110"/>
        <end position="131"/>
    </location>
</feature>
<feature type="transmembrane region" description="Helical" evidence="6">
    <location>
        <begin position="85"/>
        <end position="104"/>
    </location>
</feature>
<keyword evidence="3 6" id="KW-0812">Transmembrane</keyword>
<dbReference type="InterPro" id="IPR036259">
    <property type="entry name" value="MFS_trans_sf"/>
</dbReference>
<evidence type="ECO:0000256" key="2">
    <source>
        <dbReference type="ARBA" id="ARBA00022475"/>
    </source>
</evidence>
<sequence>MPPAPPVETPPSQLRAVAATALLIACTLLGLAGTDLVLPAVPALPAALGGSAAQAQLVLATFAAGTGVGLVLFGEIGARHDNRPLLVLALVLYGASSLAAAAAPTLTALVLLRFLQGVAAACAAVVAPGMVRALFSPRGAMRAIGFIGSVESLAPALAPIIGVWLLQWGGWQASFLLTGVLALALAALVALAGHILPAVAARRSGHSYVVLLTNPVFHRYALSQGFALGSLLVYVFGMPVVLTGSLGGTLADFITMQLFGITTFIIAANVASRLVGRFGAEPVILGGSLLSLAGLLALLAYGVAGGRDMAVVIGLFLPFNAGFGLRGPPGFYCALQASGGDDARASALVLLFVMATTAGGTALAAPLVTRGLAPLAAVAFALGVVGILCLALLPRLPGAGTAEAGAGAGEGAR</sequence>
<dbReference type="AlphaFoldDB" id="A0A095XVI1"/>
<comment type="subcellular location">
    <subcellularLocation>
        <location evidence="1">Cell membrane</location>
        <topology evidence="1">Multi-pass membrane protein</topology>
    </subcellularLocation>
</comment>
<dbReference type="GO" id="GO:0005886">
    <property type="term" value="C:plasma membrane"/>
    <property type="evidence" value="ECO:0007669"/>
    <property type="project" value="UniProtKB-SubCell"/>
</dbReference>
<dbReference type="Pfam" id="PF07690">
    <property type="entry name" value="MFS_1"/>
    <property type="match status" value="1"/>
</dbReference>
<evidence type="ECO:0000256" key="3">
    <source>
        <dbReference type="ARBA" id="ARBA00022692"/>
    </source>
</evidence>